<feature type="domain" description="Peptidase M16 N-terminal" evidence="3">
    <location>
        <begin position="36"/>
        <end position="181"/>
    </location>
</feature>
<feature type="domain" description="Peptidase M16 C-terminal" evidence="4">
    <location>
        <begin position="192"/>
        <end position="367"/>
    </location>
</feature>
<comment type="similarity">
    <text evidence="1">Belongs to the peptidase M16 family.</text>
</comment>
<evidence type="ECO:0000256" key="2">
    <source>
        <dbReference type="SAM" id="SignalP"/>
    </source>
</evidence>
<proteinExistence type="inferred from homology"/>
<dbReference type="InterPro" id="IPR011765">
    <property type="entry name" value="Pept_M16_N"/>
</dbReference>
<dbReference type="Pfam" id="PF00675">
    <property type="entry name" value="Peptidase_M16"/>
    <property type="match status" value="1"/>
</dbReference>
<evidence type="ECO:0000259" key="3">
    <source>
        <dbReference type="Pfam" id="PF00675"/>
    </source>
</evidence>
<dbReference type="Proteomes" id="UP000006755">
    <property type="component" value="Unassembled WGS sequence"/>
</dbReference>
<evidence type="ECO:0000313" key="6">
    <source>
        <dbReference type="Proteomes" id="UP000006755"/>
    </source>
</evidence>
<evidence type="ECO:0000259" key="4">
    <source>
        <dbReference type="Pfam" id="PF05193"/>
    </source>
</evidence>
<dbReference type="OrthoDB" id="9811314at2"/>
<feature type="chain" id="PRO_5003859105" evidence="2">
    <location>
        <begin position="21"/>
        <end position="439"/>
    </location>
</feature>
<name>K2J7H9_9GAMM</name>
<feature type="signal peptide" evidence="2">
    <location>
        <begin position="1"/>
        <end position="20"/>
    </location>
</feature>
<dbReference type="PANTHER" id="PTHR11851:SF49">
    <property type="entry name" value="MITOCHONDRIAL-PROCESSING PEPTIDASE SUBUNIT ALPHA"/>
    <property type="match status" value="1"/>
</dbReference>
<gene>
    <name evidence="5" type="ORF">B3C1_13039</name>
</gene>
<protein>
    <submittedName>
        <fullName evidence="5">Peptidase M16-like protein</fullName>
    </submittedName>
</protein>
<keyword evidence="2" id="KW-0732">Signal</keyword>
<dbReference type="Pfam" id="PF05193">
    <property type="entry name" value="Peptidase_M16_C"/>
    <property type="match status" value="1"/>
</dbReference>
<dbReference type="PATRIC" id="fig|745411.4.peg.2568"/>
<sequence>MRKSLGCLLGLSLAATQVQAGPEEVNRFTLDNGMEVLVVEDHSIPNANMYLFWKVGSRNERPGITGLSHFFEHMMFNGAKKYGPGQFDKVMEAAGGANNAYTSEDVTVYTDWFPAQSLETIFDLEADRIAHLAIDPKRVASEREVVASERTTGLENSNWRTLSEEVKGVAFRAHPYSWSVIGHESDIKAWRQEDLESYHRTYYAPNNALVVVAGDVTTAKVKELAKRYFAPIPAQAPPLPVVTVEPQQKGERRLYVHKASVTSPNLMVAYHVPATKDADTPALQLLVSILAGGKSGRLKKALIDEQKLATDVEAYLPDTFDPNLFYLYAVATPGTDQQALEKGLLAEVARIRDQGVSVQELDKARNLMLMQSYGELETINGKANALGTYALYYGDYRKLYTLGQDFDKVSPADIQRVAKAYLTKANRTVGVLGSKEDLE</sequence>
<dbReference type="AlphaFoldDB" id="K2J7H9"/>
<comment type="caution">
    <text evidence="5">The sequence shown here is derived from an EMBL/GenBank/DDBJ whole genome shotgun (WGS) entry which is preliminary data.</text>
</comment>
<dbReference type="RefSeq" id="WP_008485367.1">
    <property type="nucleotide sequence ID" value="NZ_AMRI01000018.1"/>
</dbReference>
<accession>K2J7H9</accession>
<dbReference type="STRING" id="745411.B3C1_13039"/>
<dbReference type="PANTHER" id="PTHR11851">
    <property type="entry name" value="METALLOPROTEASE"/>
    <property type="match status" value="1"/>
</dbReference>
<dbReference type="InterPro" id="IPR011249">
    <property type="entry name" value="Metalloenz_LuxS/M16"/>
</dbReference>
<dbReference type="InterPro" id="IPR007863">
    <property type="entry name" value="Peptidase_M16_C"/>
</dbReference>
<organism evidence="5 6">
    <name type="scientific">Gallaecimonas xiamenensis 3-C-1</name>
    <dbReference type="NCBI Taxonomy" id="745411"/>
    <lineage>
        <taxon>Bacteria</taxon>
        <taxon>Pseudomonadati</taxon>
        <taxon>Pseudomonadota</taxon>
        <taxon>Gammaproteobacteria</taxon>
        <taxon>Enterobacterales</taxon>
        <taxon>Gallaecimonadaceae</taxon>
        <taxon>Gallaecimonas</taxon>
    </lineage>
</organism>
<keyword evidence="6" id="KW-1185">Reference proteome</keyword>
<reference evidence="5 6" key="1">
    <citation type="journal article" date="2012" name="J. Bacteriol.">
        <title>Genome Sequence of Gallaecimonas xiamenensis Type Strain 3-C-1.</title>
        <authorList>
            <person name="Lai Q."/>
            <person name="Wang L."/>
            <person name="Wang W."/>
            <person name="Shao Z."/>
        </authorList>
    </citation>
    <scope>NUCLEOTIDE SEQUENCE [LARGE SCALE GENOMIC DNA]</scope>
    <source>
        <strain evidence="5 6">3-C-1</strain>
    </source>
</reference>
<dbReference type="GO" id="GO:0046872">
    <property type="term" value="F:metal ion binding"/>
    <property type="evidence" value="ECO:0007669"/>
    <property type="project" value="InterPro"/>
</dbReference>
<dbReference type="eggNOG" id="COG0612">
    <property type="taxonomic scope" value="Bacteria"/>
</dbReference>
<evidence type="ECO:0000256" key="1">
    <source>
        <dbReference type="ARBA" id="ARBA00007261"/>
    </source>
</evidence>
<dbReference type="EMBL" id="AMRI01000018">
    <property type="protein sequence ID" value="EKE71083.1"/>
    <property type="molecule type" value="Genomic_DNA"/>
</dbReference>
<dbReference type="SUPFAM" id="SSF63411">
    <property type="entry name" value="LuxS/MPP-like metallohydrolase"/>
    <property type="match status" value="2"/>
</dbReference>
<dbReference type="Gene3D" id="3.30.830.10">
    <property type="entry name" value="Metalloenzyme, LuxS/M16 peptidase-like"/>
    <property type="match status" value="2"/>
</dbReference>
<dbReference type="InterPro" id="IPR050361">
    <property type="entry name" value="MPP/UQCRC_Complex"/>
</dbReference>
<evidence type="ECO:0000313" key="5">
    <source>
        <dbReference type="EMBL" id="EKE71083.1"/>
    </source>
</evidence>